<dbReference type="SUPFAM" id="SSF53474">
    <property type="entry name" value="alpha/beta-Hydrolases"/>
    <property type="match status" value="1"/>
</dbReference>
<evidence type="ECO:0000256" key="1">
    <source>
        <dbReference type="ARBA" id="ARBA00004613"/>
    </source>
</evidence>
<evidence type="ECO:0000256" key="3">
    <source>
        <dbReference type="ARBA" id="ARBA00022525"/>
    </source>
</evidence>
<comment type="similarity">
    <text evidence="2 4">Belongs to the AB hydrolase superfamily. Lipase family.</text>
</comment>
<dbReference type="Gene3D" id="3.40.50.1820">
    <property type="entry name" value="alpha/beta hydrolase"/>
    <property type="match status" value="1"/>
</dbReference>
<evidence type="ECO:0000313" key="6">
    <source>
        <dbReference type="EMBL" id="JAT91465.1"/>
    </source>
</evidence>
<proteinExistence type="evidence at transcript level"/>
<sequence length="103" mass="11119">SLLVQRLIETHRSTVSVDDVHIIGFSLGAQIAGFFGRHFKQTTGKLIPRITALDAAGPLFDKTDVCVSEKDARFVDAIHTSGGEAIVVGELGIDRPVGHVDFY</sequence>
<organism evidence="6">
    <name type="scientific">Amblyomma aureolatum</name>
    <dbReference type="NCBI Taxonomy" id="187763"/>
    <lineage>
        <taxon>Eukaryota</taxon>
        <taxon>Metazoa</taxon>
        <taxon>Ecdysozoa</taxon>
        <taxon>Arthropoda</taxon>
        <taxon>Chelicerata</taxon>
        <taxon>Arachnida</taxon>
        <taxon>Acari</taxon>
        <taxon>Parasitiformes</taxon>
        <taxon>Ixodida</taxon>
        <taxon>Ixodoidea</taxon>
        <taxon>Ixodidae</taxon>
        <taxon>Amblyomminae</taxon>
        <taxon>Amblyomma</taxon>
    </lineage>
</organism>
<reference evidence="6" key="1">
    <citation type="journal article" date="2017" name="Front. Cell. Infect. Microbiol.">
        <title>The Distinct Transcriptional Response of the Midgut of Amblyomma sculptum and Amblyomma aureolatum Ticks to Rickettsia rickettsii Correlates to Their Differences in Susceptibility to Infection.</title>
        <authorList>
            <person name="Martins L.A."/>
            <person name="Galletti M.F.B.M."/>
            <person name="Ribeiro J.M."/>
            <person name="Fujita A."/>
            <person name="Costa F.B."/>
            <person name="Labruna M.B."/>
            <person name="Daffre S."/>
            <person name="Fogaca A.C."/>
        </authorList>
    </citation>
    <scope>NUCLEOTIDE SEQUENCE</scope>
</reference>
<dbReference type="GO" id="GO:0016042">
    <property type="term" value="P:lipid catabolic process"/>
    <property type="evidence" value="ECO:0007669"/>
    <property type="project" value="TreeGrafter"/>
</dbReference>
<dbReference type="PANTHER" id="PTHR11610">
    <property type="entry name" value="LIPASE"/>
    <property type="match status" value="1"/>
</dbReference>
<dbReference type="PANTHER" id="PTHR11610:SF173">
    <property type="entry name" value="LIPASE DOMAIN-CONTAINING PROTEIN-RELATED"/>
    <property type="match status" value="1"/>
</dbReference>
<accession>A0A1E1WWR2</accession>
<dbReference type="AlphaFoldDB" id="A0A1E1WWR2"/>
<evidence type="ECO:0000256" key="2">
    <source>
        <dbReference type="ARBA" id="ARBA00010701"/>
    </source>
</evidence>
<dbReference type="InterPro" id="IPR029058">
    <property type="entry name" value="AB_hydrolase_fold"/>
</dbReference>
<dbReference type="Pfam" id="PF00151">
    <property type="entry name" value="Lipase"/>
    <property type="match status" value="1"/>
</dbReference>
<feature type="non-terminal residue" evidence="6">
    <location>
        <position position="1"/>
    </location>
</feature>
<evidence type="ECO:0000256" key="4">
    <source>
        <dbReference type="RuleBase" id="RU004262"/>
    </source>
</evidence>
<dbReference type="GO" id="GO:0005615">
    <property type="term" value="C:extracellular space"/>
    <property type="evidence" value="ECO:0007669"/>
    <property type="project" value="TreeGrafter"/>
</dbReference>
<feature type="non-terminal residue" evidence="6">
    <location>
        <position position="103"/>
    </location>
</feature>
<evidence type="ECO:0000259" key="5">
    <source>
        <dbReference type="Pfam" id="PF00151"/>
    </source>
</evidence>
<comment type="subcellular location">
    <subcellularLocation>
        <location evidence="1">Secreted</location>
    </subcellularLocation>
</comment>
<dbReference type="EMBL" id="GFAC01007723">
    <property type="protein sequence ID" value="JAT91465.1"/>
    <property type="molecule type" value="mRNA"/>
</dbReference>
<dbReference type="InterPro" id="IPR013818">
    <property type="entry name" value="Lipase"/>
</dbReference>
<feature type="domain" description="Lipase" evidence="5">
    <location>
        <begin position="12"/>
        <end position="103"/>
    </location>
</feature>
<keyword evidence="3" id="KW-0964">Secreted</keyword>
<dbReference type="GO" id="GO:0016298">
    <property type="term" value="F:lipase activity"/>
    <property type="evidence" value="ECO:0007669"/>
    <property type="project" value="InterPro"/>
</dbReference>
<name>A0A1E1WWR2_9ACAR</name>
<dbReference type="InterPro" id="IPR000734">
    <property type="entry name" value="TAG_lipase"/>
</dbReference>
<protein>
    <submittedName>
        <fullName evidence="6">Putative pancreatic lipase-like enzyme</fullName>
    </submittedName>
</protein>